<dbReference type="PANTHER" id="PTHR31111">
    <property type="entry name" value="BNAA05G37150D PROTEIN-RELATED"/>
    <property type="match status" value="1"/>
</dbReference>
<name>A0A8T0WBM9_PANVG</name>
<dbReference type="EMBL" id="CM029039">
    <property type="protein sequence ID" value="KAG2640629.1"/>
    <property type="molecule type" value="Genomic_DNA"/>
</dbReference>
<dbReference type="InterPro" id="IPR001810">
    <property type="entry name" value="F-box_dom"/>
</dbReference>
<keyword evidence="3" id="KW-1185">Reference proteome</keyword>
<dbReference type="SUPFAM" id="SSF81383">
    <property type="entry name" value="F-box domain"/>
    <property type="match status" value="1"/>
</dbReference>
<dbReference type="CDD" id="cd22157">
    <property type="entry name" value="F-box_AtFBW1-like"/>
    <property type="match status" value="1"/>
</dbReference>
<accession>A0A8T0WBM9</accession>
<dbReference type="InterPro" id="IPR036047">
    <property type="entry name" value="F-box-like_dom_sf"/>
</dbReference>
<comment type="caution">
    <text evidence="2">The sequence shown here is derived from an EMBL/GenBank/DDBJ whole genome shotgun (WGS) entry which is preliminary data.</text>
</comment>
<dbReference type="Proteomes" id="UP000823388">
    <property type="component" value="Chromosome 2K"/>
</dbReference>
<dbReference type="SMART" id="SM00256">
    <property type="entry name" value="FBOX"/>
    <property type="match status" value="1"/>
</dbReference>
<dbReference type="Gene3D" id="1.20.1280.50">
    <property type="match status" value="1"/>
</dbReference>
<dbReference type="AlphaFoldDB" id="A0A8T0WBM9"/>
<gene>
    <name evidence="2" type="ORF">PVAP13_2KG107900</name>
</gene>
<feature type="domain" description="F-box" evidence="1">
    <location>
        <begin position="15"/>
        <end position="55"/>
    </location>
</feature>
<dbReference type="PANTHER" id="PTHR31111:SF133">
    <property type="entry name" value="OS07G0196600 PROTEIN"/>
    <property type="match status" value="1"/>
</dbReference>
<proteinExistence type="predicted"/>
<organism evidence="2 3">
    <name type="scientific">Panicum virgatum</name>
    <name type="common">Blackwell switchgrass</name>
    <dbReference type="NCBI Taxonomy" id="38727"/>
    <lineage>
        <taxon>Eukaryota</taxon>
        <taxon>Viridiplantae</taxon>
        <taxon>Streptophyta</taxon>
        <taxon>Embryophyta</taxon>
        <taxon>Tracheophyta</taxon>
        <taxon>Spermatophyta</taxon>
        <taxon>Magnoliopsida</taxon>
        <taxon>Liliopsida</taxon>
        <taxon>Poales</taxon>
        <taxon>Poaceae</taxon>
        <taxon>PACMAD clade</taxon>
        <taxon>Panicoideae</taxon>
        <taxon>Panicodae</taxon>
        <taxon>Paniceae</taxon>
        <taxon>Panicinae</taxon>
        <taxon>Panicum</taxon>
        <taxon>Panicum sect. Hiantes</taxon>
    </lineage>
</organism>
<evidence type="ECO:0000313" key="3">
    <source>
        <dbReference type="Proteomes" id="UP000823388"/>
    </source>
</evidence>
<sequence>MAPPGPDSSAGVRPLLLDALYEVLLRVPAKDLCRCRAVCRPWRALLSDPRFAAAHAARHGPLVVAGRDNHRSAAAPIVDVMDLSGRVLKRVVARGSFWAVRKESVTTSHLDGVCVLVGDSKSCLLLNTATGAVSELPQGFAEEHLAPAWQNPSCSHPLAFGKVASTGVYKVLRLLHSYFHRQHQCEVTTINGSSHARWRGKKASPGCVRFNRWSRVTIDGIVHFLLGDLVVDREENAVPLRLASFDLENP</sequence>
<reference evidence="2 3" key="1">
    <citation type="submission" date="2020-05" db="EMBL/GenBank/DDBJ databases">
        <title>WGS assembly of Panicum virgatum.</title>
        <authorList>
            <person name="Lovell J.T."/>
            <person name="Jenkins J."/>
            <person name="Shu S."/>
            <person name="Juenger T.E."/>
            <person name="Schmutz J."/>
        </authorList>
    </citation>
    <scope>NUCLEOTIDE SEQUENCE [LARGE SCALE GENOMIC DNA]</scope>
    <source>
        <strain evidence="3">cv. AP13</strain>
    </source>
</reference>
<evidence type="ECO:0000259" key="1">
    <source>
        <dbReference type="SMART" id="SM00256"/>
    </source>
</evidence>
<dbReference type="Pfam" id="PF00646">
    <property type="entry name" value="F-box"/>
    <property type="match status" value="1"/>
</dbReference>
<protein>
    <recommendedName>
        <fullName evidence="1">F-box domain-containing protein</fullName>
    </recommendedName>
</protein>
<evidence type="ECO:0000313" key="2">
    <source>
        <dbReference type="EMBL" id="KAG2640629.1"/>
    </source>
</evidence>